<evidence type="ECO:0000256" key="6">
    <source>
        <dbReference type="ARBA" id="ARBA00022927"/>
    </source>
</evidence>
<evidence type="ECO:0000256" key="8">
    <source>
        <dbReference type="ARBA" id="ARBA00023010"/>
    </source>
</evidence>
<dbReference type="AlphaFoldDB" id="A0A2M6XCZ8"/>
<comment type="subcellular location">
    <subcellularLocation>
        <location evidence="1 10">Cell membrane</location>
        <topology evidence="1 10">Multi-pass membrane protein</topology>
    </subcellularLocation>
</comment>
<dbReference type="EMBL" id="PEYO01000014">
    <property type="protein sequence ID" value="PIU03558.1"/>
    <property type="molecule type" value="Genomic_DNA"/>
</dbReference>
<sequence>MKNIIIIIQIIISIALISAILLQARGTGLGAAWGGGGESYRSKRGVEKILFYLTIILAVLFFITSFVSSVI</sequence>
<dbReference type="InterPro" id="IPR004692">
    <property type="entry name" value="SecG"/>
</dbReference>
<dbReference type="Pfam" id="PF03840">
    <property type="entry name" value="SecG"/>
    <property type="match status" value="1"/>
</dbReference>
<evidence type="ECO:0000256" key="5">
    <source>
        <dbReference type="ARBA" id="ARBA00022692"/>
    </source>
</evidence>
<keyword evidence="6 10" id="KW-0653">Protein transport</keyword>
<name>A0A2M6XCZ8_9BACT</name>
<feature type="transmembrane region" description="Helical" evidence="10">
    <location>
        <begin position="6"/>
        <end position="24"/>
    </location>
</feature>
<evidence type="ECO:0000313" key="12">
    <source>
        <dbReference type="Proteomes" id="UP000228996"/>
    </source>
</evidence>
<dbReference type="GO" id="GO:0009306">
    <property type="term" value="P:protein secretion"/>
    <property type="evidence" value="ECO:0007669"/>
    <property type="project" value="UniProtKB-UniRule"/>
</dbReference>
<reference evidence="12" key="1">
    <citation type="submission" date="2017-09" db="EMBL/GenBank/DDBJ databases">
        <title>Depth-based differentiation of microbial function through sediment-hosted aquifers and enrichment of novel symbionts in the deep terrestrial subsurface.</title>
        <authorList>
            <person name="Probst A.J."/>
            <person name="Ladd B."/>
            <person name="Jarett J.K."/>
            <person name="Geller-Mcgrath D.E."/>
            <person name="Sieber C.M.K."/>
            <person name="Emerson J.B."/>
            <person name="Anantharaman K."/>
            <person name="Thomas B.C."/>
            <person name="Malmstrom R."/>
            <person name="Stieglmeier M."/>
            <person name="Klingl A."/>
            <person name="Woyke T."/>
            <person name="Ryan C.M."/>
            <person name="Banfield J.F."/>
        </authorList>
    </citation>
    <scope>NUCLEOTIDE SEQUENCE [LARGE SCALE GENOMIC DNA]</scope>
</reference>
<feature type="transmembrane region" description="Helical" evidence="10">
    <location>
        <begin position="49"/>
        <end position="70"/>
    </location>
</feature>
<accession>A0A2M6XCZ8</accession>
<dbReference type="NCBIfam" id="TIGR00810">
    <property type="entry name" value="secG"/>
    <property type="match status" value="1"/>
</dbReference>
<keyword evidence="7 10" id="KW-1133">Transmembrane helix</keyword>
<keyword evidence="3 10" id="KW-0813">Transport</keyword>
<evidence type="ECO:0000256" key="9">
    <source>
        <dbReference type="ARBA" id="ARBA00023136"/>
    </source>
</evidence>
<evidence type="ECO:0000313" key="11">
    <source>
        <dbReference type="EMBL" id="PIU03558.1"/>
    </source>
</evidence>
<evidence type="ECO:0000256" key="4">
    <source>
        <dbReference type="ARBA" id="ARBA00022475"/>
    </source>
</evidence>
<dbReference type="PANTHER" id="PTHR34182:SF1">
    <property type="entry name" value="PROTEIN-EXPORT MEMBRANE PROTEIN SECG"/>
    <property type="match status" value="1"/>
</dbReference>
<dbReference type="GO" id="GO:0065002">
    <property type="term" value="P:intracellular protein transmembrane transport"/>
    <property type="evidence" value="ECO:0007669"/>
    <property type="project" value="TreeGrafter"/>
</dbReference>
<comment type="similarity">
    <text evidence="2 10">Belongs to the SecG family.</text>
</comment>
<keyword evidence="8 10" id="KW-0811">Translocation</keyword>
<keyword evidence="4 10" id="KW-1003">Cell membrane</keyword>
<evidence type="ECO:0000256" key="10">
    <source>
        <dbReference type="RuleBase" id="RU365087"/>
    </source>
</evidence>
<dbReference type="Proteomes" id="UP000228996">
    <property type="component" value="Unassembled WGS sequence"/>
</dbReference>
<comment type="caution">
    <text evidence="11">The sequence shown here is derived from an EMBL/GenBank/DDBJ whole genome shotgun (WGS) entry which is preliminary data.</text>
</comment>
<protein>
    <recommendedName>
        <fullName evidence="10">Protein-export membrane protein SecG</fullName>
    </recommendedName>
</protein>
<keyword evidence="9 10" id="KW-0472">Membrane</keyword>
<dbReference type="GO" id="GO:0005886">
    <property type="term" value="C:plasma membrane"/>
    <property type="evidence" value="ECO:0007669"/>
    <property type="project" value="UniProtKB-SubCell"/>
</dbReference>
<dbReference type="GO" id="GO:0043952">
    <property type="term" value="P:protein transport by the Sec complex"/>
    <property type="evidence" value="ECO:0007669"/>
    <property type="project" value="TreeGrafter"/>
</dbReference>
<dbReference type="PRINTS" id="PR01651">
    <property type="entry name" value="SECGEXPORT"/>
</dbReference>
<evidence type="ECO:0000256" key="3">
    <source>
        <dbReference type="ARBA" id="ARBA00022448"/>
    </source>
</evidence>
<dbReference type="GO" id="GO:0015450">
    <property type="term" value="F:protein-transporting ATPase activity"/>
    <property type="evidence" value="ECO:0007669"/>
    <property type="project" value="UniProtKB-UniRule"/>
</dbReference>
<evidence type="ECO:0000256" key="7">
    <source>
        <dbReference type="ARBA" id="ARBA00022989"/>
    </source>
</evidence>
<dbReference type="PANTHER" id="PTHR34182">
    <property type="entry name" value="PROTEIN-EXPORT MEMBRANE PROTEIN SECG"/>
    <property type="match status" value="1"/>
</dbReference>
<gene>
    <name evidence="11" type="primary">secG</name>
    <name evidence="11" type="ORF">COT44_02525</name>
</gene>
<organism evidence="11 12">
    <name type="scientific">Candidatus Shapirobacteria bacterium CG08_land_8_20_14_0_20_39_18</name>
    <dbReference type="NCBI Taxonomy" id="1974883"/>
    <lineage>
        <taxon>Bacteria</taxon>
        <taxon>Candidatus Shapironibacteriota</taxon>
    </lineage>
</organism>
<keyword evidence="5 10" id="KW-0812">Transmembrane</keyword>
<proteinExistence type="inferred from homology"/>
<evidence type="ECO:0000256" key="2">
    <source>
        <dbReference type="ARBA" id="ARBA00008445"/>
    </source>
</evidence>
<comment type="function">
    <text evidence="10">Involved in protein export. Participates in an early event of protein translocation.</text>
</comment>
<evidence type="ECO:0000256" key="1">
    <source>
        <dbReference type="ARBA" id="ARBA00004651"/>
    </source>
</evidence>